<evidence type="ECO:0000313" key="4">
    <source>
        <dbReference type="EMBL" id="KAG5280346.1"/>
    </source>
</evidence>
<keyword evidence="1" id="KW-0862">Zinc</keyword>
<feature type="domain" description="C2H2-type" evidence="3">
    <location>
        <begin position="346"/>
        <end position="373"/>
    </location>
</feature>
<feature type="compositionally biased region" description="Basic and acidic residues" evidence="2">
    <location>
        <begin position="66"/>
        <end position="78"/>
    </location>
</feature>
<dbReference type="Pfam" id="PF03372">
    <property type="entry name" value="Exo_endo_phos"/>
    <property type="match status" value="1"/>
</dbReference>
<evidence type="ECO:0000259" key="3">
    <source>
        <dbReference type="PROSITE" id="PS50157"/>
    </source>
</evidence>
<dbReference type="Proteomes" id="UP000823561">
    <property type="component" value="Chromosome 6"/>
</dbReference>
<feature type="region of interest" description="Disordered" evidence="2">
    <location>
        <begin position="364"/>
        <end position="386"/>
    </location>
</feature>
<protein>
    <recommendedName>
        <fullName evidence="3">C2H2-type domain-containing protein</fullName>
    </recommendedName>
</protein>
<reference evidence="4" key="1">
    <citation type="submission" date="2020-10" db="EMBL/GenBank/DDBJ databases">
        <title>Chromosome-scale genome assembly of the Allis shad, Alosa alosa.</title>
        <authorList>
            <person name="Margot Z."/>
            <person name="Christophe K."/>
            <person name="Cabau C."/>
            <person name="Louis A."/>
            <person name="Berthelot C."/>
            <person name="Parey E."/>
            <person name="Roest Crollius H."/>
            <person name="Montfort J."/>
            <person name="Robinson-Rechavi M."/>
            <person name="Bucao C."/>
            <person name="Bouchez O."/>
            <person name="Gislard M."/>
            <person name="Lluch J."/>
            <person name="Milhes M."/>
            <person name="Lampietro C."/>
            <person name="Lopez Roques C."/>
            <person name="Donnadieu C."/>
            <person name="Braasch I."/>
            <person name="Desvignes T."/>
            <person name="Postlethwait J."/>
            <person name="Bobe J."/>
            <person name="Guiguen Y."/>
        </authorList>
    </citation>
    <scope>NUCLEOTIDE SEQUENCE</scope>
    <source>
        <strain evidence="4">M-15738</strain>
        <tissue evidence="4">Blood</tissue>
    </source>
</reference>
<proteinExistence type="predicted"/>
<dbReference type="GO" id="GO:0008270">
    <property type="term" value="F:zinc ion binding"/>
    <property type="evidence" value="ECO:0007669"/>
    <property type="project" value="UniProtKB-KW"/>
</dbReference>
<keyword evidence="1" id="KW-0863">Zinc-finger</keyword>
<dbReference type="SUPFAM" id="SSF56219">
    <property type="entry name" value="DNase I-like"/>
    <property type="match status" value="1"/>
</dbReference>
<evidence type="ECO:0000313" key="5">
    <source>
        <dbReference type="Proteomes" id="UP000823561"/>
    </source>
</evidence>
<dbReference type="AlphaFoldDB" id="A0AAV6H4Q9"/>
<sequence length="386" mass="44402">MAAATLSPHPCIRGEWDVEEEIPAELMADLDIPGYTWLYLSLSDSTRPVRNFATPNRRAGKTTATGRDHGRTRPEDHTQQQAGDQYTHEEAQLRGTCNVTPAKGVSFKLPHILLTNAHSLQNKVEDLRDRMREELQSPDLMCFTETWLKQEDFSVVDEKGYNETHYPRDPKKTNKIRGGGLGVLIKDSVQAKEMYENQTPNYQLFAFSYEAQNQPPLYFILLYMQPGAERRSTKEEIEQYYRKGLNWSEGGPVFILGDFNWYEFDEKGMFNVEQYVTCPTRINKLLNKRKEYTLLDKCYGNVPEAYTSQCKPPLRSTDNTQSDHNVILLIPERTTCSHSQCETSGHRCDTCGRVCGSRIGLHSHMRRHQPSTEEQLSSMDRLTLFD</sequence>
<dbReference type="InterPro" id="IPR013087">
    <property type="entry name" value="Znf_C2H2_type"/>
</dbReference>
<dbReference type="InterPro" id="IPR036691">
    <property type="entry name" value="Endo/exonu/phosph_ase_sf"/>
</dbReference>
<dbReference type="PANTHER" id="PTHR47510:SF3">
    <property type="entry name" value="ENDO_EXONUCLEASE_PHOSPHATASE DOMAIN-CONTAINING PROTEIN"/>
    <property type="match status" value="1"/>
</dbReference>
<accession>A0AAV6H4Q9</accession>
<dbReference type="InterPro" id="IPR005135">
    <property type="entry name" value="Endo/exonuclease/phosphatase"/>
</dbReference>
<comment type="caution">
    <text evidence="4">The sequence shown here is derived from an EMBL/GenBank/DDBJ whole genome shotgun (WGS) entry which is preliminary data.</text>
</comment>
<evidence type="ECO:0000256" key="2">
    <source>
        <dbReference type="SAM" id="MobiDB-lite"/>
    </source>
</evidence>
<dbReference type="Gene3D" id="3.60.10.10">
    <property type="entry name" value="Endonuclease/exonuclease/phosphatase"/>
    <property type="match status" value="1"/>
</dbReference>
<dbReference type="PANTHER" id="PTHR47510">
    <property type="entry name" value="REVERSE TRANSCRIPTASE DOMAIN-CONTAINING PROTEIN"/>
    <property type="match status" value="1"/>
</dbReference>
<organism evidence="4 5">
    <name type="scientific">Alosa alosa</name>
    <name type="common">allis shad</name>
    <dbReference type="NCBI Taxonomy" id="278164"/>
    <lineage>
        <taxon>Eukaryota</taxon>
        <taxon>Metazoa</taxon>
        <taxon>Chordata</taxon>
        <taxon>Craniata</taxon>
        <taxon>Vertebrata</taxon>
        <taxon>Euteleostomi</taxon>
        <taxon>Actinopterygii</taxon>
        <taxon>Neopterygii</taxon>
        <taxon>Teleostei</taxon>
        <taxon>Clupei</taxon>
        <taxon>Clupeiformes</taxon>
        <taxon>Clupeoidei</taxon>
        <taxon>Clupeidae</taxon>
        <taxon>Alosa</taxon>
    </lineage>
</organism>
<dbReference type="EMBL" id="JADWDJ010000006">
    <property type="protein sequence ID" value="KAG5280346.1"/>
    <property type="molecule type" value="Genomic_DNA"/>
</dbReference>
<keyword evidence="5" id="KW-1185">Reference proteome</keyword>
<dbReference type="PROSITE" id="PS50157">
    <property type="entry name" value="ZINC_FINGER_C2H2_2"/>
    <property type="match status" value="1"/>
</dbReference>
<dbReference type="PROSITE" id="PS00028">
    <property type="entry name" value="ZINC_FINGER_C2H2_1"/>
    <property type="match status" value="1"/>
</dbReference>
<feature type="region of interest" description="Disordered" evidence="2">
    <location>
        <begin position="49"/>
        <end position="89"/>
    </location>
</feature>
<gene>
    <name evidence="4" type="ORF">AALO_G00088070</name>
</gene>
<dbReference type="GO" id="GO:0003824">
    <property type="term" value="F:catalytic activity"/>
    <property type="evidence" value="ECO:0007669"/>
    <property type="project" value="InterPro"/>
</dbReference>
<keyword evidence="1" id="KW-0479">Metal-binding</keyword>
<evidence type="ECO:0000256" key="1">
    <source>
        <dbReference type="PROSITE-ProRule" id="PRU00042"/>
    </source>
</evidence>
<name>A0AAV6H4Q9_9TELE</name>